<dbReference type="Proteomes" id="UP001432322">
    <property type="component" value="Unassembled WGS sequence"/>
</dbReference>
<protein>
    <submittedName>
        <fullName evidence="2">Uncharacterized protein</fullName>
    </submittedName>
</protein>
<dbReference type="EMBL" id="BTSY01000002">
    <property type="protein sequence ID" value="GMT17059.1"/>
    <property type="molecule type" value="Genomic_DNA"/>
</dbReference>
<evidence type="ECO:0000313" key="4">
    <source>
        <dbReference type="EMBL" id="GMT37940.1"/>
    </source>
</evidence>
<evidence type="ECO:0000313" key="3">
    <source>
        <dbReference type="EMBL" id="GMT37379.1"/>
    </source>
</evidence>
<proteinExistence type="predicted"/>
<sequence>TRAVAMNHFVMLSYSGHLILSLMLHVAGVTAGLTIWYLFPRNPLRTVVQRPRQREVVVPVSCALEASTTVSPATVPSHIHSDKRHLLMPVDGERKFA</sequence>
<gene>
    <name evidence="3" type="ORF">PFISCL1PPCAC_28676</name>
    <name evidence="4" type="ORF">PFISCL1PPCAC_29237</name>
    <name evidence="2" type="ORF">PFISCL1PPCAC_8356</name>
</gene>
<accession>A0AAV5VC94</accession>
<dbReference type="EMBL" id="BTSY01000118">
    <property type="protein sequence ID" value="GMT37379.1"/>
    <property type="molecule type" value="Genomic_DNA"/>
</dbReference>
<feature type="non-terminal residue" evidence="2">
    <location>
        <position position="1"/>
    </location>
</feature>
<reference evidence="2" key="1">
    <citation type="submission" date="2023-10" db="EMBL/GenBank/DDBJ databases">
        <title>Genome assembly of Pristionchus species.</title>
        <authorList>
            <person name="Yoshida K."/>
            <person name="Sommer R.J."/>
        </authorList>
    </citation>
    <scope>NUCLEOTIDE SEQUENCE</scope>
    <source>
        <strain evidence="2">RS5133</strain>
    </source>
</reference>
<evidence type="ECO:0000313" key="2">
    <source>
        <dbReference type="EMBL" id="GMT17059.1"/>
    </source>
</evidence>
<keyword evidence="5" id="KW-1185">Reference proteome</keyword>
<keyword evidence="1" id="KW-0472">Membrane</keyword>
<keyword evidence="1" id="KW-1133">Transmembrane helix</keyword>
<name>A0AAV5VC94_9BILA</name>
<evidence type="ECO:0000313" key="5">
    <source>
        <dbReference type="Proteomes" id="UP001432322"/>
    </source>
</evidence>
<comment type="caution">
    <text evidence="2">The sequence shown here is derived from an EMBL/GenBank/DDBJ whole genome shotgun (WGS) entry which is preliminary data.</text>
</comment>
<dbReference type="EMBL" id="BTSY01000362">
    <property type="protein sequence ID" value="GMT37940.1"/>
    <property type="molecule type" value="Genomic_DNA"/>
</dbReference>
<evidence type="ECO:0000256" key="1">
    <source>
        <dbReference type="SAM" id="Phobius"/>
    </source>
</evidence>
<dbReference type="AlphaFoldDB" id="A0AAV5VC94"/>
<feature type="transmembrane region" description="Helical" evidence="1">
    <location>
        <begin position="18"/>
        <end position="39"/>
    </location>
</feature>
<organism evidence="2 5">
    <name type="scientific">Pristionchus fissidentatus</name>
    <dbReference type="NCBI Taxonomy" id="1538716"/>
    <lineage>
        <taxon>Eukaryota</taxon>
        <taxon>Metazoa</taxon>
        <taxon>Ecdysozoa</taxon>
        <taxon>Nematoda</taxon>
        <taxon>Chromadorea</taxon>
        <taxon>Rhabditida</taxon>
        <taxon>Rhabditina</taxon>
        <taxon>Diplogasteromorpha</taxon>
        <taxon>Diplogasteroidea</taxon>
        <taxon>Neodiplogasteridae</taxon>
        <taxon>Pristionchus</taxon>
    </lineage>
</organism>
<keyword evidence="1" id="KW-0812">Transmembrane</keyword>